<keyword evidence="1" id="KW-0812">Transmembrane</keyword>
<keyword evidence="1" id="KW-0472">Membrane</keyword>
<dbReference type="AlphaFoldDB" id="A0A402AM37"/>
<organism evidence="2 3">
    <name type="scientific">Dictyobacter kobayashii</name>
    <dbReference type="NCBI Taxonomy" id="2014872"/>
    <lineage>
        <taxon>Bacteria</taxon>
        <taxon>Bacillati</taxon>
        <taxon>Chloroflexota</taxon>
        <taxon>Ktedonobacteria</taxon>
        <taxon>Ktedonobacterales</taxon>
        <taxon>Dictyobacteraceae</taxon>
        <taxon>Dictyobacter</taxon>
    </lineage>
</organism>
<comment type="caution">
    <text evidence="2">The sequence shown here is derived from an EMBL/GenBank/DDBJ whole genome shotgun (WGS) entry which is preliminary data.</text>
</comment>
<proteinExistence type="predicted"/>
<gene>
    <name evidence="2" type="ORF">KDK_39860</name>
</gene>
<dbReference type="Proteomes" id="UP000287188">
    <property type="component" value="Unassembled WGS sequence"/>
</dbReference>
<dbReference type="EMBL" id="BIFS01000001">
    <property type="protein sequence ID" value="GCE20186.1"/>
    <property type="molecule type" value="Genomic_DNA"/>
</dbReference>
<sequence>MTEEYCIILLQNLPYLIKKAQGYFMFLFGACGAGLGVWSVWSGRPQSPTPYTPHLKDGHSLDEHEIALKKAQGYFIVSLWRLRRRVGGVECVVGDCSHHTLHT</sequence>
<feature type="transmembrane region" description="Helical" evidence="1">
    <location>
        <begin position="20"/>
        <end position="41"/>
    </location>
</feature>
<protein>
    <submittedName>
        <fullName evidence="2">Uncharacterized protein</fullName>
    </submittedName>
</protein>
<evidence type="ECO:0000313" key="2">
    <source>
        <dbReference type="EMBL" id="GCE20186.1"/>
    </source>
</evidence>
<reference evidence="3" key="1">
    <citation type="submission" date="2018-12" db="EMBL/GenBank/DDBJ databases">
        <title>Tengunoibacter tsumagoiensis gen. nov., sp. nov., Dictyobacter kobayashii sp. nov., D. alpinus sp. nov., and D. joshuensis sp. nov. and description of Dictyobacteraceae fam. nov. within the order Ktedonobacterales isolated from Tengu-no-mugimeshi.</title>
        <authorList>
            <person name="Wang C.M."/>
            <person name="Zheng Y."/>
            <person name="Sakai Y."/>
            <person name="Toyoda A."/>
            <person name="Minakuchi Y."/>
            <person name="Abe K."/>
            <person name="Yokota A."/>
            <person name="Yabe S."/>
        </authorList>
    </citation>
    <scope>NUCLEOTIDE SEQUENCE [LARGE SCALE GENOMIC DNA]</scope>
    <source>
        <strain evidence="3">Uno11</strain>
    </source>
</reference>
<evidence type="ECO:0000313" key="3">
    <source>
        <dbReference type="Proteomes" id="UP000287188"/>
    </source>
</evidence>
<evidence type="ECO:0000256" key="1">
    <source>
        <dbReference type="SAM" id="Phobius"/>
    </source>
</evidence>
<accession>A0A402AM37</accession>
<keyword evidence="3" id="KW-1185">Reference proteome</keyword>
<name>A0A402AM37_9CHLR</name>
<keyword evidence="1" id="KW-1133">Transmembrane helix</keyword>
<dbReference type="RefSeq" id="WP_136625239.1">
    <property type="nucleotide sequence ID" value="NZ_BIFS01000001.1"/>
</dbReference>